<evidence type="ECO:0000256" key="10">
    <source>
        <dbReference type="ARBA" id="ARBA00022679"/>
    </source>
</evidence>
<feature type="binding site" evidence="17">
    <location>
        <position position="240"/>
    </location>
    <ligand>
        <name>Mg(2+)</name>
        <dbReference type="ChEBI" id="CHEBI:18420"/>
    </ligand>
</feature>
<dbReference type="PROSITE" id="PS00470">
    <property type="entry name" value="IDH_IMDH"/>
    <property type="match status" value="1"/>
</dbReference>
<dbReference type="GO" id="GO:0005829">
    <property type="term" value="C:cytosol"/>
    <property type="evidence" value="ECO:0007669"/>
    <property type="project" value="TreeGrafter"/>
</dbReference>
<evidence type="ECO:0000256" key="4">
    <source>
        <dbReference type="ARBA" id="ARBA00004762"/>
    </source>
</evidence>
<evidence type="ECO:0000313" key="20">
    <source>
        <dbReference type="EMBL" id="HEB45360.1"/>
    </source>
</evidence>
<reference evidence="20" key="1">
    <citation type="journal article" date="2020" name="mSystems">
        <title>Genome- and Community-Level Interaction Insights into Carbon Utilization and Element Cycling Functions of Hydrothermarchaeota in Hydrothermal Sediment.</title>
        <authorList>
            <person name="Zhou Z."/>
            <person name="Liu Y."/>
            <person name="Xu W."/>
            <person name="Pan J."/>
            <person name="Luo Z.H."/>
            <person name="Li M."/>
        </authorList>
    </citation>
    <scope>NUCLEOTIDE SEQUENCE [LARGE SCALE GENOMIC DNA]</scope>
    <source>
        <strain evidence="20">SpSt-243</strain>
    </source>
</reference>
<name>A0A7C1SZ03_9HYPH</name>
<evidence type="ECO:0000256" key="5">
    <source>
        <dbReference type="ARBA" id="ARBA00008319"/>
    </source>
</evidence>
<dbReference type="SMART" id="SM01329">
    <property type="entry name" value="Iso_dh"/>
    <property type="match status" value="1"/>
</dbReference>
<keyword evidence="12 17" id="KW-0460">Magnesium</keyword>
<feature type="binding site" evidence="17">
    <location>
        <begin position="91"/>
        <end position="104"/>
    </location>
    <ligand>
        <name>NAD(+)</name>
        <dbReference type="ChEBI" id="CHEBI:57540"/>
    </ligand>
</feature>
<accession>A0A7C1SZ03</accession>
<feature type="binding site" evidence="17">
    <location>
        <position position="111"/>
    </location>
    <ligand>
        <name>substrate</name>
    </ligand>
</feature>
<evidence type="ECO:0000256" key="11">
    <source>
        <dbReference type="ARBA" id="ARBA00022723"/>
    </source>
</evidence>
<feature type="site" description="Important for catalysis" evidence="17">
    <location>
        <position position="156"/>
    </location>
</feature>
<evidence type="ECO:0000259" key="19">
    <source>
        <dbReference type="SMART" id="SM01329"/>
    </source>
</evidence>
<evidence type="ECO:0000256" key="3">
    <source>
        <dbReference type="ARBA" id="ARBA00004496"/>
    </source>
</evidence>
<dbReference type="HAMAP" id="MF_01033">
    <property type="entry name" value="LeuB_type1"/>
    <property type="match status" value="1"/>
</dbReference>
<evidence type="ECO:0000256" key="15">
    <source>
        <dbReference type="ARBA" id="ARBA00023211"/>
    </source>
</evidence>
<feature type="site" description="Important for catalysis" evidence="17">
    <location>
        <position position="207"/>
    </location>
</feature>
<evidence type="ECO:0000256" key="13">
    <source>
        <dbReference type="ARBA" id="ARBA00023002"/>
    </source>
</evidence>
<comment type="caution">
    <text evidence="20">The sequence shown here is derived from an EMBL/GenBank/DDBJ whole genome shotgun (WGS) entry which is preliminary data.</text>
</comment>
<comment type="similarity">
    <text evidence="5 17">Belongs to the isocitrate and isopropylmalate dehydrogenases family. LeuB type 1 subfamily.</text>
</comment>
<comment type="subunit">
    <text evidence="6 17 18">Homodimer.</text>
</comment>
<dbReference type="GO" id="GO:0003862">
    <property type="term" value="F:3-isopropylmalate dehydrogenase activity"/>
    <property type="evidence" value="ECO:0007669"/>
    <property type="project" value="UniProtKB-UniRule"/>
</dbReference>
<dbReference type="GO" id="GO:0009098">
    <property type="term" value="P:L-leucine biosynthetic process"/>
    <property type="evidence" value="ECO:0007669"/>
    <property type="project" value="UniProtKB-UniRule"/>
</dbReference>
<keyword evidence="8 17" id="KW-0028">Amino-acid biosynthesis</keyword>
<evidence type="ECO:0000256" key="17">
    <source>
        <dbReference type="HAMAP-Rule" id="MF_01033"/>
    </source>
</evidence>
<dbReference type="Pfam" id="PF00180">
    <property type="entry name" value="Iso_dh"/>
    <property type="match status" value="1"/>
</dbReference>
<keyword evidence="7 17" id="KW-0432">Leucine biosynthesis</keyword>
<evidence type="ECO:0000256" key="14">
    <source>
        <dbReference type="ARBA" id="ARBA00023027"/>
    </source>
</evidence>
<feature type="binding site" evidence="17">
    <location>
        <position position="268"/>
    </location>
    <ligand>
        <name>Mg(2+)</name>
        <dbReference type="ChEBI" id="CHEBI:18420"/>
    </ligand>
</feature>
<evidence type="ECO:0000256" key="7">
    <source>
        <dbReference type="ARBA" id="ARBA00022430"/>
    </source>
</evidence>
<protein>
    <recommendedName>
        <fullName evidence="17">3-isopropylmalate dehydrogenase</fullName>
        <ecNumber evidence="17">1.1.1.85</ecNumber>
    </recommendedName>
    <alternativeName>
        <fullName evidence="17">3-IPM-DH</fullName>
    </alternativeName>
    <alternativeName>
        <fullName evidence="17">Beta-IPM dehydrogenase</fullName>
        <shortName evidence="17">IMDH</shortName>
    </alternativeName>
</protein>
<evidence type="ECO:0000256" key="6">
    <source>
        <dbReference type="ARBA" id="ARBA00011738"/>
    </source>
</evidence>
<proteinExistence type="inferred from homology"/>
<keyword evidence="14 17" id="KW-0520">NAD</keyword>
<dbReference type="GO" id="GO:0000287">
    <property type="term" value="F:magnesium ion binding"/>
    <property type="evidence" value="ECO:0007669"/>
    <property type="project" value="InterPro"/>
</dbReference>
<gene>
    <name evidence="17 20" type="primary">leuB</name>
    <name evidence="20" type="ORF">ENP70_17095</name>
</gene>
<dbReference type="InterPro" id="IPR035902">
    <property type="entry name" value="Nuc_phospho_transferase"/>
</dbReference>
<comment type="pathway">
    <text evidence="4 17 18">Amino-acid biosynthesis; L-leucine biosynthesis; L-leucine from 3-methyl-2-oxobutanoate: step 3/4.</text>
</comment>
<evidence type="ECO:0000256" key="16">
    <source>
        <dbReference type="ARBA" id="ARBA00023304"/>
    </source>
</evidence>
<keyword evidence="16 17" id="KW-0100">Branched-chain amino acid biosynthesis</keyword>
<evidence type="ECO:0000256" key="12">
    <source>
        <dbReference type="ARBA" id="ARBA00022842"/>
    </source>
</evidence>
<comment type="function">
    <text evidence="17 18">Catalyzes the oxidation of 3-carboxy-2-hydroxy-4-methylpentanoate (3-isopropylmalate) to 3-carboxy-4-methyl-2-oxopentanoate. The product decarboxylates to 4-methyl-2 oxopentanoate.</text>
</comment>
<dbReference type="Gene3D" id="3.40.718.10">
    <property type="entry name" value="Isopropylmalate Dehydrogenase"/>
    <property type="match status" value="1"/>
</dbReference>
<keyword evidence="15 17" id="KW-0464">Manganese</keyword>
<evidence type="ECO:0000256" key="1">
    <source>
        <dbReference type="ARBA" id="ARBA00000624"/>
    </source>
</evidence>
<dbReference type="FunFam" id="3.40.718.10:FF:000006">
    <property type="entry name" value="3-isopropylmalate dehydrogenase"/>
    <property type="match status" value="1"/>
</dbReference>
<dbReference type="PANTHER" id="PTHR42979:SF1">
    <property type="entry name" value="3-ISOPROPYLMALATE DEHYDROGENASE"/>
    <property type="match status" value="1"/>
</dbReference>
<comment type="catalytic activity">
    <reaction evidence="1 17 18">
        <text>(2R,3S)-3-isopropylmalate + NAD(+) = 4-methyl-2-oxopentanoate + CO2 + NADH</text>
        <dbReference type="Rhea" id="RHEA:32271"/>
        <dbReference type="ChEBI" id="CHEBI:16526"/>
        <dbReference type="ChEBI" id="CHEBI:17865"/>
        <dbReference type="ChEBI" id="CHEBI:35121"/>
        <dbReference type="ChEBI" id="CHEBI:57540"/>
        <dbReference type="ChEBI" id="CHEBI:57945"/>
        <dbReference type="EC" id="1.1.1.85"/>
    </reaction>
</comment>
<feature type="binding site" evidence="17">
    <location>
        <position position="149"/>
    </location>
    <ligand>
        <name>substrate</name>
    </ligand>
</feature>
<dbReference type="PANTHER" id="PTHR42979">
    <property type="entry name" value="3-ISOPROPYLMALATE DEHYDROGENASE"/>
    <property type="match status" value="1"/>
</dbReference>
<dbReference type="SUPFAM" id="SSF52418">
    <property type="entry name" value="Nucleoside phosphorylase/phosphoribosyltransferase catalytic domain"/>
    <property type="match status" value="1"/>
</dbReference>
<dbReference type="UniPathway" id="UPA00048">
    <property type="reaction ID" value="UER00072"/>
</dbReference>
<feature type="binding site" evidence="17">
    <location>
        <position position="240"/>
    </location>
    <ligand>
        <name>substrate</name>
    </ligand>
</feature>
<dbReference type="GO" id="GO:0016757">
    <property type="term" value="F:glycosyltransferase activity"/>
    <property type="evidence" value="ECO:0007669"/>
    <property type="project" value="UniProtKB-KW"/>
</dbReference>
<dbReference type="EMBL" id="DSKI01000876">
    <property type="protein sequence ID" value="HEB45360.1"/>
    <property type="molecule type" value="Genomic_DNA"/>
</dbReference>
<evidence type="ECO:0000256" key="2">
    <source>
        <dbReference type="ARBA" id="ARBA00001936"/>
    </source>
</evidence>
<dbReference type="InterPro" id="IPR019818">
    <property type="entry name" value="IsoCit/isopropylmalate_DH_CS"/>
</dbReference>
<keyword evidence="13 17" id="KW-0560">Oxidoreductase</keyword>
<feature type="binding site" evidence="17">
    <location>
        <position position="121"/>
    </location>
    <ligand>
        <name>substrate</name>
    </ligand>
</feature>
<dbReference type="InterPro" id="IPR004429">
    <property type="entry name" value="Isopropylmalate_DH"/>
</dbReference>
<comment type="subcellular location">
    <subcellularLocation>
        <location evidence="3 17">Cytoplasm</location>
    </subcellularLocation>
</comment>
<comment type="cofactor">
    <cofactor evidence="17 18">
        <name>Mg(2+)</name>
        <dbReference type="ChEBI" id="CHEBI:18420"/>
    </cofactor>
    <cofactor evidence="17 18">
        <name>Mn(2+)</name>
        <dbReference type="ChEBI" id="CHEBI:29035"/>
    </cofactor>
    <text evidence="17 18">Binds 1 Mg(2+) or Mn(2+) ion per subunit.</text>
</comment>
<keyword evidence="9" id="KW-0328">Glycosyltransferase</keyword>
<keyword evidence="17" id="KW-0963">Cytoplasm</keyword>
<feature type="binding site" evidence="17">
    <location>
        <position position="264"/>
    </location>
    <ligand>
        <name>Mg(2+)</name>
        <dbReference type="ChEBI" id="CHEBI:18420"/>
    </ligand>
</feature>
<feature type="domain" description="Isopropylmalate dehydrogenase-like" evidence="19">
    <location>
        <begin position="29"/>
        <end position="375"/>
    </location>
</feature>
<organism evidence="20">
    <name type="scientific">Agrobacterium albertimagni</name>
    <dbReference type="NCBI Taxonomy" id="147266"/>
    <lineage>
        <taxon>Bacteria</taxon>
        <taxon>Pseudomonadati</taxon>
        <taxon>Pseudomonadota</taxon>
        <taxon>Alphaproteobacteria</taxon>
        <taxon>Hyphomicrobiales</taxon>
        <taxon>Rhizobiaceae</taxon>
        <taxon>Rhizobium/Agrobacterium group</taxon>
        <taxon>Agrobacterium</taxon>
    </lineage>
</organism>
<feature type="binding site" evidence="17">
    <location>
        <begin position="304"/>
        <end position="316"/>
    </location>
    <ligand>
        <name>NAD(+)</name>
        <dbReference type="ChEBI" id="CHEBI:57540"/>
    </ligand>
</feature>
<evidence type="ECO:0000256" key="18">
    <source>
        <dbReference type="RuleBase" id="RU004445"/>
    </source>
</evidence>
<keyword evidence="11 17" id="KW-0479">Metal-binding</keyword>
<keyword evidence="10" id="KW-0808">Transferase</keyword>
<dbReference type="GO" id="GO:0051287">
    <property type="term" value="F:NAD binding"/>
    <property type="evidence" value="ECO:0007669"/>
    <property type="project" value="InterPro"/>
</dbReference>
<comment type="cofactor">
    <cofactor evidence="2">
        <name>Mn(2+)</name>
        <dbReference type="ChEBI" id="CHEBI:29035"/>
    </cofactor>
</comment>
<dbReference type="NCBIfam" id="TIGR00169">
    <property type="entry name" value="leuB"/>
    <property type="match status" value="1"/>
</dbReference>
<evidence type="ECO:0000256" key="9">
    <source>
        <dbReference type="ARBA" id="ARBA00022676"/>
    </source>
</evidence>
<dbReference type="InterPro" id="IPR024084">
    <property type="entry name" value="IsoPropMal-DH-like_dom"/>
</dbReference>
<evidence type="ECO:0000256" key="8">
    <source>
        <dbReference type="ARBA" id="ARBA00022605"/>
    </source>
</evidence>
<dbReference type="AlphaFoldDB" id="A0A7C1SZ03"/>
<dbReference type="SUPFAM" id="SSF53659">
    <property type="entry name" value="Isocitrate/Isopropylmalate dehydrogenase-like"/>
    <property type="match status" value="1"/>
</dbReference>
<sequence length="384" mass="41009">MAKHGNRSFTSRCGSADVLEALGVAIELTPEAMAEVRKIIAYMNEAQSAGFVTDEGLVGGSAYDAHGAAISEEDMAKALAADAVLFGAVGGPKWDDVPYDVRPEAGLLRLRKDLELFANLRPAICYPALANASSLKPELVEGLDILIVRELTGGVYFGEPKTITDLGNGQKRAVDTQVYDTYEIERIAAVAFELARTRNNAVCSMEKRNVMKSGVLWNQVVTATHKEKFSDVKLDHMLADAGGMQLVRAPKQFDVIVTDNLFGDMLSDVAAMLTGSLGMLPSASLGAPDAKTGKRKALYEPVHGSAPDIAGKGIANPIAMIASFAMCLRYSFNMVTEADRLEKAIANVLDKGIRTGDIMADGCRQVGTVEMGDAILEEFKALSA</sequence>
<dbReference type="EC" id="1.1.1.85" evidence="17"/>